<proteinExistence type="predicted"/>
<dbReference type="PROSITE" id="PS50830">
    <property type="entry name" value="TNASE_3"/>
    <property type="match status" value="1"/>
</dbReference>
<protein>
    <submittedName>
        <fullName evidence="2">Thermonuclease family protein</fullName>
    </submittedName>
</protein>
<dbReference type="Pfam" id="PF00565">
    <property type="entry name" value="SNase"/>
    <property type="match status" value="1"/>
</dbReference>
<reference evidence="2" key="1">
    <citation type="submission" date="2022-03" db="EMBL/GenBank/DDBJ databases">
        <title>Streptomyces 7R015 and 7R016 isolated from Barleria lupulina in Thailand.</title>
        <authorList>
            <person name="Kanchanasin P."/>
            <person name="Phongsopitanun W."/>
            <person name="Tanasupawat S."/>
        </authorList>
    </citation>
    <scope>NUCLEOTIDE SEQUENCE</scope>
    <source>
        <strain evidence="2">7R015</strain>
    </source>
</reference>
<accession>A0ABS9YPA2</accession>
<name>A0ABS9YPA2_9ACTN</name>
<dbReference type="InterPro" id="IPR016071">
    <property type="entry name" value="Staphylococal_nuclease_OB-fold"/>
</dbReference>
<gene>
    <name evidence="2" type="ORF">MQP27_49375</name>
</gene>
<comment type="caution">
    <text evidence="2">The sequence shown here is derived from an EMBL/GenBank/DDBJ whole genome shotgun (WGS) entry which is preliminary data.</text>
</comment>
<evidence type="ECO:0000259" key="1">
    <source>
        <dbReference type="PROSITE" id="PS50830"/>
    </source>
</evidence>
<evidence type="ECO:0000313" key="2">
    <source>
        <dbReference type="EMBL" id="MCI3279103.1"/>
    </source>
</evidence>
<dbReference type="SUPFAM" id="SSF50199">
    <property type="entry name" value="Staphylococcal nuclease"/>
    <property type="match status" value="1"/>
</dbReference>
<dbReference type="Gene3D" id="2.40.50.90">
    <property type="match status" value="1"/>
</dbReference>
<dbReference type="InterPro" id="IPR035437">
    <property type="entry name" value="SNase_OB-fold_sf"/>
</dbReference>
<dbReference type="RefSeq" id="WP_242778706.1">
    <property type="nucleotide sequence ID" value="NZ_JALDAY010000024.1"/>
</dbReference>
<sequence>MYEYAARCDKVIDGDTLDVLADVGFGIHVQQRIRLLGINCPEHGTVGGDDATAYTKAWLEQHGPDLVLRTVKDRREKFGRYLGQIIAGGRMLNNDLVTSGHAVDYDGGRRTLPWKGEADPAHPVP</sequence>
<keyword evidence="3" id="KW-1185">Reference proteome</keyword>
<evidence type="ECO:0000313" key="3">
    <source>
        <dbReference type="Proteomes" id="UP001165269"/>
    </source>
</evidence>
<dbReference type="SMART" id="SM00318">
    <property type="entry name" value="SNc"/>
    <property type="match status" value="1"/>
</dbReference>
<dbReference type="EMBL" id="JALDAY010000024">
    <property type="protein sequence ID" value="MCI3279103.1"/>
    <property type="molecule type" value="Genomic_DNA"/>
</dbReference>
<feature type="domain" description="TNase-like" evidence="1">
    <location>
        <begin position="2"/>
        <end position="102"/>
    </location>
</feature>
<organism evidence="2 3">
    <name type="scientific">Streptomyces cylindrosporus</name>
    <dbReference type="NCBI Taxonomy" id="2927583"/>
    <lineage>
        <taxon>Bacteria</taxon>
        <taxon>Bacillati</taxon>
        <taxon>Actinomycetota</taxon>
        <taxon>Actinomycetes</taxon>
        <taxon>Kitasatosporales</taxon>
        <taxon>Streptomycetaceae</taxon>
        <taxon>Streptomyces</taxon>
    </lineage>
</organism>
<dbReference type="Proteomes" id="UP001165269">
    <property type="component" value="Unassembled WGS sequence"/>
</dbReference>